<dbReference type="RefSeq" id="WP_347436567.1">
    <property type="nucleotide sequence ID" value="NZ_CP089291.1"/>
</dbReference>
<evidence type="ECO:0000256" key="6">
    <source>
        <dbReference type="ARBA" id="ARBA00022670"/>
    </source>
</evidence>
<evidence type="ECO:0000256" key="2">
    <source>
        <dbReference type="ARBA" id="ARBA00004752"/>
    </source>
</evidence>
<dbReference type="PANTHER" id="PTHR21581">
    <property type="entry name" value="D-ALANYL-D-ALANINE CARBOXYPEPTIDASE"/>
    <property type="match status" value="1"/>
</dbReference>
<keyword evidence="9" id="KW-0133">Cell shape</keyword>
<dbReference type="Pfam" id="PF00768">
    <property type="entry name" value="Peptidase_S11"/>
    <property type="match status" value="1"/>
</dbReference>
<keyword evidence="10" id="KW-0573">Peptidoglycan synthesis</keyword>
<evidence type="ECO:0000313" key="17">
    <source>
        <dbReference type="Proteomes" id="UP000830167"/>
    </source>
</evidence>
<evidence type="ECO:0000256" key="8">
    <source>
        <dbReference type="ARBA" id="ARBA00022801"/>
    </source>
</evidence>
<evidence type="ECO:0000256" key="4">
    <source>
        <dbReference type="ARBA" id="ARBA00012448"/>
    </source>
</evidence>
<keyword evidence="11" id="KW-0961">Cell wall biogenesis/degradation</keyword>
<dbReference type="InterPro" id="IPR012338">
    <property type="entry name" value="Beta-lactam/transpept-like"/>
</dbReference>
<comment type="function">
    <text evidence="1">Removes C-terminal D-alanyl residues from sugar-peptide cell wall precursors.</text>
</comment>
<dbReference type="SUPFAM" id="SSF69189">
    <property type="entry name" value="Penicillin-binding protein associated domain"/>
    <property type="match status" value="1"/>
</dbReference>
<dbReference type="SUPFAM" id="SSF56601">
    <property type="entry name" value="beta-lactamase/transpeptidase-like"/>
    <property type="match status" value="1"/>
</dbReference>
<dbReference type="Gene3D" id="3.40.710.10">
    <property type="entry name" value="DD-peptidase/beta-lactamase superfamily"/>
    <property type="match status" value="1"/>
</dbReference>
<evidence type="ECO:0000259" key="15">
    <source>
        <dbReference type="SMART" id="SM00936"/>
    </source>
</evidence>
<evidence type="ECO:0000256" key="13">
    <source>
        <dbReference type="RuleBase" id="RU004016"/>
    </source>
</evidence>
<dbReference type="SMART" id="SM00936">
    <property type="entry name" value="PBP5_C"/>
    <property type="match status" value="1"/>
</dbReference>
<evidence type="ECO:0000256" key="9">
    <source>
        <dbReference type="ARBA" id="ARBA00022960"/>
    </source>
</evidence>
<dbReference type="InterPro" id="IPR001967">
    <property type="entry name" value="Peptidase_S11_N"/>
</dbReference>
<proteinExistence type="inferred from homology"/>
<dbReference type="InterPro" id="IPR037167">
    <property type="entry name" value="Peptidase_S11_C_sf"/>
</dbReference>
<evidence type="ECO:0000256" key="14">
    <source>
        <dbReference type="SAM" id="SignalP"/>
    </source>
</evidence>
<evidence type="ECO:0000256" key="1">
    <source>
        <dbReference type="ARBA" id="ARBA00003217"/>
    </source>
</evidence>
<evidence type="ECO:0000256" key="3">
    <source>
        <dbReference type="ARBA" id="ARBA00007164"/>
    </source>
</evidence>
<accession>A0ABY4CHN7</accession>
<reference evidence="16" key="1">
    <citation type="submission" date="2021-12" db="EMBL/GenBank/DDBJ databases">
        <title>Alicyclobacillaceae gen. nov., sp. nov., isolated from chalcocite enrichment system.</title>
        <authorList>
            <person name="Jiang Z."/>
        </authorList>
    </citation>
    <scope>NUCLEOTIDE SEQUENCE</scope>
    <source>
        <strain evidence="16">MYW30-H2</strain>
    </source>
</reference>
<dbReference type="EC" id="3.4.16.4" evidence="4"/>
<dbReference type="InterPro" id="IPR015956">
    <property type="entry name" value="Peniciliin-bd_prot_C_sf"/>
</dbReference>
<dbReference type="InterPro" id="IPR018044">
    <property type="entry name" value="Peptidase_S11"/>
</dbReference>
<dbReference type="EMBL" id="CP089291">
    <property type="protein sequence ID" value="UOF89874.1"/>
    <property type="molecule type" value="Genomic_DNA"/>
</dbReference>
<dbReference type="Proteomes" id="UP000830167">
    <property type="component" value="Chromosome"/>
</dbReference>
<dbReference type="Pfam" id="PF07943">
    <property type="entry name" value="PBP5_C"/>
    <property type="match status" value="1"/>
</dbReference>
<keyword evidence="6" id="KW-0645">Protease</keyword>
<feature type="chain" id="PRO_5045700181" description="serine-type D-Ala-D-Ala carboxypeptidase" evidence="14">
    <location>
        <begin position="26"/>
        <end position="388"/>
    </location>
</feature>
<evidence type="ECO:0000256" key="12">
    <source>
        <dbReference type="ARBA" id="ARBA00034000"/>
    </source>
</evidence>
<dbReference type="PRINTS" id="PR00725">
    <property type="entry name" value="DADACBPTASE1"/>
</dbReference>
<comment type="similarity">
    <text evidence="3 13">Belongs to the peptidase S11 family.</text>
</comment>
<dbReference type="Gene3D" id="2.60.410.10">
    <property type="entry name" value="D-Ala-D-Ala carboxypeptidase, C-terminal domain"/>
    <property type="match status" value="1"/>
</dbReference>
<evidence type="ECO:0000313" key="16">
    <source>
        <dbReference type="EMBL" id="UOF89874.1"/>
    </source>
</evidence>
<dbReference type="GO" id="GO:0004180">
    <property type="term" value="F:carboxypeptidase activity"/>
    <property type="evidence" value="ECO:0007669"/>
    <property type="project" value="UniProtKB-KW"/>
</dbReference>
<evidence type="ECO:0000256" key="11">
    <source>
        <dbReference type="ARBA" id="ARBA00023316"/>
    </source>
</evidence>
<name>A0ABY4CHN7_9BACL</name>
<sequence>MVRKQKLVGLLLTATLLVSPVTALATGQNQLPDPETYAKEVPISAQEAAVIDVKSGRILYEKNADKKTLIASTTKVITAIVAIESGKLNDTVTISPNAARQEGSSIYLEPGEKYKLIDLVYGMMLRSGNDAATAIAEYVGGSVEGFAEKMNALVEKLGLKETHFANPHGLDHPEHYSSAHDMAVLTAYALRNPIFQEIVSTKFKTIPWPGKEWDRKMKNKNKMLDRYDGADGVKTGYTKKSGRCLISSATRDGRQIAVVVLNDPNDWNDSAHLLDYGFSKYKFETLAGPSTVVKTLPVSRGEATTVAIVSKSTVQYPIRTDEQNSVTRQIDLPASLAAPVRVGRPVGTMNVFLHNQKLASVELIPQVPVSDIGFWKTLQQLLHVMFTN</sequence>
<gene>
    <name evidence="16" type="ORF">LSG31_18670</name>
</gene>
<feature type="domain" description="Peptidase S11 D-Ala-D-Ala carboxypeptidase A C-terminal" evidence="15">
    <location>
        <begin position="281"/>
        <end position="371"/>
    </location>
</feature>
<evidence type="ECO:0000256" key="10">
    <source>
        <dbReference type="ARBA" id="ARBA00022984"/>
    </source>
</evidence>
<evidence type="ECO:0000256" key="7">
    <source>
        <dbReference type="ARBA" id="ARBA00022729"/>
    </source>
</evidence>
<keyword evidence="8" id="KW-0378">Hydrolase</keyword>
<dbReference type="PANTHER" id="PTHR21581:SF33">
    <property type="entry name" value="D-ALANYL-D-ALANINE CARBOXYPEPTIDASE DACB"/>
    <property type="match status" value="1"/>
</dbReference>
<keyword evidence="7 14" id="KW-0732">Signal</keyword>
<evidence type="ECO:0000256" key="5">
    <source>
        <dbReference type="ARBA" id="ARBA00022645"/>
    </source>
</evidence>
<keyword evidence="5 16" id="KW-0121">Carboxypeptidase</keyword>
<keyword evidence="17" id="KW-1185">Reference proteome</keyword>
<comment type="catalytic activity">
    <reaction evidence="12">
        <text>Preferential cleavage: (Ac)2-L-Lys-D-Ala-|-D-Ala. Also transpeptidation of peptidyl-alanyl moieties that are N-acyl substituents of D-alanine.</text>
        <dbReference type="EC" id="3.4.16.4"/>
    </reaction>
</comment>
<protein>
    <recommendedName>
        <fullName evidence="4">serine-type D-Ala-D-Ala carboxypeptidase</fullName>
        <ecNumber evidence="4">3.4.16.4</ecNumber>
    </recommendedName>
</protein>
<dbReference type="InterPro" id="IPR012907">
    <property type="entry name" value="Peptidase_S11_C"/>
</dbReference>
<comment type="pathway">
    <text evidence="2">Cell wall biogenesis; peptidoglycan biosynthesis.</text>
</comment>
<organism evidence="16 17">
    <name type="scientific">Fodinisporobacter ferrooxydans</name>
    <dbReference type="NCBI Taxonomy" id="2901836"/>
    <lineage>
        <taxon>Bacteria</taxon>
        <taxon>Bacillati</taxon>
        <taxon>Bacillota</taxon>
        <taxon>Bacilli</taxon>
        <taxon>Bacillales</taxon>
        <taxon>Alicyclobacillaceae</taxon>
        <taxon>Fodinisporobacter</taxon>
    </lineage>
</organism>
<feature type="signal peptide" evidence="14">
    <location>
        <begin position="1"/>
        <end position="25"/>
    </location>
</feature>